<keyword evidence="1" id="KW-0812">Transmembrane</keyword>
<proteinExistence type="predicted"/>
<sequence>MDLFKKIFNTKATNFWPYTLVLLFTFLVYALVDENLPVMKNFWIDLIVFMVIFYIFYLIMKIIIYFYNQKKL</sequence>
<evidence type="ECO:0000313" key="2">
    <source>
        <dbReference type="EMBL" id="MFD1124260.1"/>
    </source>
</evidence>
<dbReference type="Proteomes" id="UP001597156">
    <property type="component" value="Unassembled WGS sequence"/>
</dbReference>
<keyword evidence="1" id="KW-0472">Membrane</keyword>
<feature type="transmembrane region" description="Helical" evidence="1">
    <location>
        <begin position="12"/>
        <end position="31"/>
    </location>
</feature>
<feature type="transmembrane region" description="Helical" evidence="1">
    <location>
        <begin position="43"/>
        <end position="67"/>
    </location>
</feature>
<evidence type="ECO:0000256" key="1">
    <source>
        <dbReference type="SAM" id="Phobius"/>
    </source>
</evidence>
<keyword evidence="3" id="KW-1185">Reference proteome</keyword>
<reference evidence="3" key="1">
    <citation type="journal article" date="2019" name="Int. J. Syst. Evol. Microbiol.">
        <title>The Global Catalogue of Microorganisms (GCM) 10K type strain sequencing project: providing services to taxonomists for standard genome sequencing and annotation.</title>
        <authorList>
            <consortium name="The Broad Institute Genomics Platform"/>
            <consortium name="The Broad Institute Genome Sequencing Center for Infectious Disease"/>
            <person name="Wu L."/>
            <person name="Ma J."/>
        </authorList>
    </citation>
    <scope>NUCLEOTIDE SEQUENCE [LARGE SCALE GENOMIC DNA]</scope>
    <source>
        <strain evidence="3">CCUG 71848</strain>
    </source>
</reference>
<name>A0ABW3PPK6_9LACO</name>
<evidence type="ECO:0000313" key="3">
    <source>
        <dbReference type="Proteomes" id="UP001597156"/>
    </source>
</evidence>
<accession>A0ABW3PPK6</accession>
<keyword evidence="1" id="KW-1133">Transmembrane helix</keyword>
<gene>
    <name evidence="2" type="ORF">ACFQ22_02630</name>
</gene>
<protein>
    <submittedName>
        <fullName evidence="2">Uncharacterized protein</fullName>
    </submittedName>
</protein>
<dbReference type="EMBL" id="JBHTLH010000006">
    <property type="protein sequence ID" value="MFD1124260.1"/>
    <property type="molecule type" value="Genomic_DNA"/>
</dbReference>
<dbReference type="RefSeq" id="WP_121978362.1">
    <property type="nucleotide sequence ID" value="NZ_JBHTLH010000006.1"/>
</dbReference>
<comment type="caution">
    <text evidence="2">The sequence shown here is derived from an EMBL/GenBank/DDBJ whole genome shotgun (WGS) entry which is preliminary data.</text>
</comment>
<organism evidence="2 3">
    <name type="scientific">Lentilactobacillus raoultii</name>
    <dbReference type="NCBI Taxonomy" id="1987503"/>
    <lineage>
        <taxon>Bacteria</taxon>
        <taxon>Bacillati</taxon>
        <taxon>Bacillota</taxon>
        <taxon>Bacilli</taxon>
        <taxon>Lactobacillales</taxon>
        <taxon>Lactobacillaceae</taxon>
        <taxon>Lentilactobacillus</taxon>
    </lineage>
</organism>